<accession>A0A2T1N8H6</accession>
<proteinExistence type="predicted"/>
<name>A0A2T1N8H6_9FLAO</name>
<feature type="coiled-coil region" evidence="1">
    <location>
        <begin position="53"/>
        <end position="80"/>
    </location>
</feature>
<comment type="caution">
    <text evidence="3">The sequence shown here is derived from an EMBL/GenBank/DDBJ whole genome shotgun (WGS) entry which is preliminary data.</text>
</comment>
<evidence type="ECO:0000313" key="3">
    <source>
        <dbReference type="EMBL" id="PSG88170.1"/>
    </source>
</evidence>
<evidence type="ECO:0000256" key="1">
    <source>
        <dbReference type="SAM" id="Coils"/>
    </source>
</evidence>
<dbReference type="EMBL" id="PXOQ01000009">
    <property type="protein sequence ID" value="PSG88170.1"/>
    <property type="molecule type" value="Genomic_DNA"/>
</dbReference>
<feature type="chain" id="PRO_5015468145" description="DUF4890 domain-containing protein" evidence="2">
    <location>
        <begin position="20"/>
        <end position="120"/>
    </location>
</feature>
<keyword evidence="2" id="KW-0732">Signal</keyword>
<gene>
    <name evidence="3" type="ORF">C7H52_07645</name>
</gene>
<dbReference type="Proteomes" id="UP000238426">
    <property type="component" value="Unassembled WGS sequence"/>
</dbReference>
<keyword evidence="4" id="KW-1185">Reference proteome</keyword>
<dbReference type="RefSeq" id="WP_106463310.1">
    <property type="nucleotide sequence ID" value="NZ_PXOQ01000009.1"/>
</dbReference>
<reference evidence="3 4" key="1">
    <citation type="submission" date="2018-03" db="EMBL/GenBank/DDBJ databases">
        <title>Mesoflavibacter sp. HG37 and Mesoflavibacter sp. HG96 sp.nov., two marine bacteria isolated from seawater of Western Pacific Ocean.</title>
        <authorList>
            <person name="Cheng H."/>
            <person name="Wu Y.-H."/>
            <person name="Guo L.-L."/>
            <person name="Xu X.-W."/>
        </authorList>
    </citation>
    <scope>NUCLEOTIDE SEQUENCE [LARGE SCALE GENOMIC DNA]</scope>
    <source>
        <strain evidence="3 4">KCTC 32269</strain>
    </source>
</reference>
<feature type="signal peptide" evidence="2">
    <location>
        <begin position="1"/>
        <end position="19"/>
    </location>
</feature>
<dbReference type="AlphaFoldDB" id="A0A2T1N8H6"/>
<organism evidence="3 4">
    <name type="scientific">Aurantibacter aestuarii</name>
    <dbReference type="NCBI Taxonomy" id="1266046"/>
    <lineage>
        <taxon>Bacteria</taxon>
        <taxon>Pseudomonadati</taxon>
        <taxon>Bacteroidota</taxon>
        <taxon>Flavobacteriia</taxon>
        <taxon>Flavobacteriales</taxon>
        <taxon>Flavobacteriaceae</taxon>
        <taxon>Aurantibacter</taxon>
    </lineage>
</organism>
<dbReference type="OrthoDB" id="1453593at2"/>
<evidence type="ECO:0008006" key="5">
    <source>
        <dbReference type="Google" id="ProtNLM"/>
    </source>
</evidence>
<evidence type="ECO:0000313" key="4">
    <source>
        <dbReference type="Proteomes" id="UP000238426"/>
    </source>
</evidence>
<sequence length="120" mass="14463">MKKLILLAITFFAMNVCMAQDPIYQNGNDRFEKEAYKLAKEYNKKLVLSGKQFNLFQKKIEEFKIKREKIEKQYKGKEKLDMLYKLQAQETGEMRNILTQPQFRLYEEIKPKYQPLEVVE</sequence>
<evidence type="ECO:0000256" key="2">
    <source>
        <dbReference type="SAM" id="SignalP"/>
    </source>
</evidence>
<protein>
    <recommendedName>
        <fullName evidence="5">DUF4890 domain-containing protein</fullName>
    </recommendedName>
</protein>
<keyword evidence="1" id="KW-0175">Coiled coil</keyword>